<dbReference type="EMBL" id="GEGO01002560">
    <property type="protein sequence ID" value="JAR92844.1"/>
    <property type="molecule type" value="Transcribed_RNA"/>
</dbReference>
<dbReference type="PANTHER" id="PTHR34153">
    <property type="entry name" value="SI:CH211-262H13.3-RELATED-RELATED"/>
    <property type="match status" value="1"/>
</dbReference>
<protein>
    <submittedName>
        <fullName evidence="3">Putative conserved proteinconserved protein</fullName>
    </submittedName>
</protein>
<reference evidence="3" key="1">
    <citation type="journal article" date="2018" name="PLoS Negl. Trop. Dis.">
        <title>Sialome diversity of ticks revealed by RNAseq of single tick salivary glands.</title>
        <authorList>
            <person name="Perner J."/>
            <person name="Kropackova S."/>
            <person name="Kopacek P."/>
            <person name="Ribeiro J.M."/>
        </authorList>
    </citation>
    <scope>NUCLEOTIDE SEQUENCE</scope>
    <source>
        <strain evidence="3">Siblings of single egg batch collected in Ceske Budejovice</strain>
        <tissue evidence="3">Salivary glands</tissue>
    </source>
</reference>
<evidence type="ECO:0000313" key="3">
    <source>
        <dbReference type="EMBL" id="JAR92844.1"/>
    </source>
</evidence>
<name>A0A147BQ19_IXORI</name>
<feature type="domain" description="DUF4806" evidence="2">
    <location>
        <begin position="89"/>
        <end position="162"/>
    </location>
</feature>
<accession>A0A147BQ19</accession>
<proteinExistence type="predicted"/>
<evidence type="ECO:0000259" key="2">
    <source>
        <dbReference type="Pfam" id="PF16064"/>
    </source>
</evidence>
<sequence>MSPLTPRHEQASQEHGDHILKDGQPYTQGPSTSTSSQQLSGFMMQVLKSLHIIRQTQQLQSEQLMMITDILHHVDGPPAEPLSFAQFETLEEFLAFEKELTACEQKRVQLKQQMQIIGGDGAKDKTARILRKMLCHEVGAAFTWYGTKTKGKFSSLQFCKVMCACITANKPKEVAVGTLKEVEATTMSWLRHAQERLQKHCNKCLFICVQLRLQC</sequence>
<dbReference type="InterPro" id="IPR032071">
    <property type="entry name" value="DUF4806"/>
</dbReference>
<evidence type="ECO:0000256" key="1">
    <source>
        <dbReference type="SAM" id="MobiDB-lite"/>
    </source>
</evidence>
<feature type="compositionally biased region" description="Basic and acidic residues" evidence="1">
    <location>
        <begin position="1"/>
        <end position="21"/>
    </location>
</feature>
<dbReference type="AlphaFoldDB" id="A0A147BQ19"/>
<dbReference type="Pfam" id="PF16064">
    <property type="entry name" value="DUF4806"/>
    <property type="match status" value="1"/>
</dbReference>
<feature type="region of interest" description="Disordered" evidence="1">
    <location>
        <begin position="1"/>
        <end position="37"/>
    </location>
</feature>
<organism evidence="3">
    <name type="scientific">Ixodes ricinus</name>
    <name type="common">Common tick</name>
    <name type="synonym">Acarus ricinus</name>
    <dbReference type="NCBI Taxonomy" id="34613"/>
    <lineage>
        <taxon>Eukaryota</taxon>
        <taxon>Metazoa</taxon>
        <taxon>Ecdysozoa</taxon>
        <taxon>Arthropoda</taxon>
        <taxon>Chelicerata</taxon>
        <taxon>Arachnida</taxon>
        <taxon>Acari</taxon>
        <taxon>Parasitiformes</taxon>
        <taxon>Ixodida</taxon>
        <taxon>Ixodoidea</taxon>
        <taxon>Ixodidae</taxon>
        <taxon>Ixodinae</taxon>
        <taxon>Ixodes</taxon>
    </lineage>
</organism>
<feature type="compositionally biased region" description="Low complexity" evidence="1">
    <location>
        <begin position="27"/>
        <end position="37"/>
    </location>
</feature>
<dbReference type="PANTHER" id="PTHR34153:SF2">
    <property type="entry name" value="SI:CH211-262H13.3-RELATED"/>
    <property type="match status" value="1"/>
</dbReference>